<comment type="caution">
    <text evidence="3">The sequence shown here is derived from an EMBL/GenBank/DDBJ whole genome shotgun (WGS) entry which is preliminary data.</text>
</comment>
<feature type="transmembrane region" description="Helical" evidence="2">
    <location>
        <begin position="203"/>
        <end position="222"/>
    </location>
</feature>
<name>A0ABU8WRJ5_9BURK</name>
<evidence type="ECO:0000313" key="4">
    <source>
        <dbReference type="Proteomes" id="UP001385892"/>
    </source>
</evidence>
<feature type="compositionally biased region" description="Basic and acidic residues" evidence="1">
    <location>
        <begin position="314"/>
        <end position="336"/>
    </location>
</feature>
<keyword evidence="4" id="KW-1185">Reference proteome</keyword>
<organism evidence="3 4">
    <name type="scientific">Variovorax rhizosphaerae</name>
    <dbReference type="NCBI Taxonomy" id="1836200"/>
    <lineage>
        <taxon>Bacteria</taxon>
        <taxon>Pseudomonadati</taxon>
        <taxon>Pseudomonadota</taxon>
        <taxon>Betaproteobacteria</taxon>
        <taxon>Burkholderiales</taxon>
        <taxon>Comamonadaceae</taxon>
        <taxon>Variovorax</taxon>
    </lineage>
</organism>
<dbReference type="InterPro" id="IPR047774">
    <property type="entry name" value="SrfA-like"/>
</dbReference>
<feature type="region of interest" description="Disordered" evidence="1">
    <location>
        <begin position="236"/>
        <end position="367"/>
    </location>
</feature>
<sequence>MNTPAFGATGSQLAQDRVDRYRSLGVFGKPAYQSHVQLRAMLKSKRGDRVANYFAKPTYNPDLGELRWTAEVPGTVRSWHDMSAQDQAQGALELEVIRAGLMSFAQELRTQSGGQPGGAASFASLLEQAIRVPKDGQFLYFVGDQPMIAFWGFEDQNGHSVDPLSLAPRSNAVAAPPVGAPPPPSNAVPIAVTVEEKRRSWKWLLWLLLGLLLLALLLFFGLRGCTPKVALVPPDLSTTAKPPDGVTPQTPVPTQPPVDSTVVPAVPPVVGGPTTEVPGTDSKAPADTVPAVPDTTAALPDGKKDPLAPIDTKTLPKDVPPDEKANLPDPKTDAGTKNDPNAKAVPPPPVTPPSPDKGKPLAMPDDPGAAKKLGFLEGDWKAGDGLADKVTKQPLDLSFKFSKDGTGQVMLRKPDGTTCQGPVQGRMDGGKLGIQGNQVVPCSDGGRYGAPKIECSKSSGGQTQCFGINPDGSKYFMGMQRQ</sequence>
<accession>A0ABU8WRJ5</accession>
<keyword evidence="2" id="KW-1133">Transmembrane helix</keyword>
<proteinExistence type="predicted"/>
<dbReference type="RefSeq" id="WP_340345120.1">
    <property type="nucleotide sequence ID" value="NZ_JBBKZT010000012.1"/>
</dbReference>
<keyword evidence="2" id="KW-0472">Membrane</keyword>
<evidence type="ECO:0000256" key="2">
    <source>
        <dbReference type="SAM" id="Phobius"/>
    </source>
</evidence>
<gene>
    <name evidence="3" type="ORF">WKW82_25165</name>
</gene>
<feature type="compositionally biased region" description="Low complexity" evidence="1">
    <location>
        <begin position="257"/>
        <end position="280"/>
    </location>
</feature>
<evidence type="ECO:0000256" key="1">
    <source>
        <dbReference type="SAM" id="MobiDB-lite"/>
    </source>
</evidence>
<reference evidence="3 4" key="1">
    <citation type="submission" date="2024-03" db="EMBL/GenBank/DDBJ databases">
        <title>Novel species of the genus Variovorax.</title>
        <authorList>
            <person name="Liu Q."/>
            <person name="Xin Y.-H."/>
        </authorList>
    </citation>
    <scope>NUCLEOTIDE SEQUENCE [LARGE SCALE GENOMIC DNA]</scope>
    <source>
        <strain evidence="3 4">KACC 18900</strain>
    </source>
</reference>
<keyword evidence="2" id="KW-0812">Transmembrane</keyword>
<evidence type="ECO:0000313" key="3">
    <source>
        <dbReference type="EMBL" id="MEJ8849959.1"/>
    </source>
</evidence>
<dbReference type="EMBL" id="JBBKZT010000012">
    <property type="protein sequence ID" value="MEJ8849959.1"/>
    <property type="molecule type" value="Genomic_DNA"/>
</dbReference>
<feature type="compositionally biased region" description="Pro residues" evidence="1">
    <location>
        <begin position="345"/>
        <end position="355"/>
    </location>
</feature>
<dbReference type="Proteomes" id="UP001385892">
    <property type="component" value="Unassembled WGS sequence"/>
</dbReference>
<protein>
    <submittedName>
        <fullName evidence="3">SrfA family protein</fullName>
    </submittedName>
</protein>
<dbReference type="NCBIfam" id="NF040486">
    <property type="entry name" value="SrfA_fam"/>
    <property type="match status" value="1"/>
</dbReference>
<feature type="region of interest" description="Disordered" evidence="1">
    <location>
        <begin position="407"/>
        <end position="432"/>
    </location>
</feature>